<feature type="region of interest" description="Disordered" evidence="1">
    <location>
        <begin position="134"/>
        <end position="411"/>
    </location>
</feature>
<feature type="compositionally biased region" description="Polar residues" evidence="1">
    <location>
        <begin position="158"/>
        <end position="178"/>
    </location>
</feature>
<feature type="compositionally biased region" description="Basic residues" evidence="1">
    <location>
        <begin position="346"/>
        <end position="365"/>
    </location>
</feature>
<feature type="region of interest" description="Disordered" evidence="1">
    <location>
        <begin position="524"/>
        <end position="638"/>
    </location>
</feature>
<evidence type="ECO:0000313" key="3">
    <source>
        <dbReference type="Proteomes" id="UP001642484"/>
    </source>
</evidence>
<accession>A0ABP0PT46</accession>
<feature type="compositionally biased region" description="Basic and acidic residues" evidence="1">
    <location>
        <begin position="196"/>
        <end position="224"/>
    </location>
</feature>
<organism evidence="2 3">
    <name type="scientific">Durusdinium trenchii</name>
    <dbReference type="NCBI Taxonomy" id="1381693"/>
    <lineage>
        <taxon>Eukaryota</taxon>
        <taxon>Sar</taxon>
        <taxon>Alveolata</taxon>
        <taxon>Dinophyceae</taxon>
        <taxon>Suessiales</taxon>
        <taxon>Symbiodiniaceae</taxon>
        <taxon>Durusdinium</taxon>
    </lineage>
</organism>
<dbReference type="EMBL" id="CAXAMN010023583">
    <property type="protein sequence ID" value="CAK9078593.1"/>
    <property type="molecule type" value="Genomic_DNA"/>
</dbReference>
<reference evidence="2 3" key="1">
    <citation type="submission" date="2024-02" db="EMBL/GenBank/DDBJ databases">
        <authorList>
            <person name="Chen Y."/>
            <person name="Shah S."/>
            <person name="Dougan E. K."/>
            <person name="Thang M."/>
            <person name="Chan C."/>
        </authorList>
    </citation>
    <scope>NUCLEOTIDE SEQUENCE [LARGE SCALE GENOMIC DNA]</scope>
</reference>
<feature type="compositionally biased region" description="Acidic residues" evidence="1">
    <location>
        <begin position="553"/>
        <end position="564"/>
    </location>
</feature>
<feature type="compositionally biased region" description="Low complexity" evidence="1">
    <location>
        <begin position="565"/>
        <end position="579"/>
    </location>
</feature>
<evidence type="ECO:0000313" key="2">
    <source>
        <dbReference type="EMBL" id="CAK9078593.1"/>
    </source>
</evidence>
<feature type="compositionally biased region" description="Basic and acidic residues" evidence="1">
    <location>
        <begin position="271"/>
        <end position="338"/>
    </location>
</feature>
<feature type="compositionally biased region" description="Basic residues" evidence="1">
    <location>
        <begin position="701"/>
        <end position="711"/>
    </location>
</feature>
<dbReference type="Proteomes" id="UP001642484">
    <property type="component" value="Unassembled WGS sequence"/>
</dbReference>
<keyword evidence="3" id="KW-1185">Reference proteome</keyword>
<sequence>MHIDLRRPAEQVKKRTAPYKWRRAGLEDLSTFLLAEIQHGRFKPTFPFEFGAFNYSLVTLVAIKLARVPNVNSISGEFLPDRNRGQKAAPVPTPCRVRRKLSFMSGSASKSTLKLGESHESLSTVERAAVFNRATTAEKITPKPKPPPETPKSTPTPVQKTIQKTKTPSPKAQQSSNQKRSKDSPPTTPSAMPSRPSERTQKYLAERKRLRRMNTEECKPKQEAPEATPSAAKENGKGTAKKPSSKASTGSRTAPKENKKVNKTSNTTNKGDAKGSKRSVEDAKDTNKKSKEDAKDTNKKSKEDAKDTNKKSKEDAKVDTNKKSKQDAKAKDKKESKEGSTSAKNQGKKKTKGTKEVKRRKHAKGKNTGASSSKVKKEKKDSKAATADVDEESADSKDTGSPKKAKKSKAAKKAHAMYMKYWRSIRSKTQQSVLYEDFWASGCEWQRTTVYRTVTNKMENKKSGKRKWLTRGQMLPYFENDEAIVDAIIHRKMADDELRAEEVRSHPEIPSVYQYLTLVEDEEEATESSSIMDMFKATESKNTGRGRGHESDSSDSEDSDESDGSESGSDSESTDSNSSEGKKRSKKDKKKKDKKKDKKKKDKSKKKGKGGKSNKSKGEAEEAAEQAKEARKDLIKSSGIKTAVVSEIDAMVSRLSKIRLKMQAALDAGAEELWDSRLTNVLTEAEKGLENFDEQMEPITGKKRKAGKGDK</sequence>
<feature type="compositionally biased region" description="Basic and acidic residues" evidence="1">
    <location>
        <begin position="616"/>
        <end position="635"/>
    </location>
</feature>
<gene>
    <name evidence="2" type="ORF">CCMP2556_LOCUS38740</name>
</gene>
<feature type="compositionally biased region" description="Basic residues" evidence="1">
    <location>
        <begin position="583"/>
        <end position="615"/>
    </location>
</feature>
<comment type="caution">
    <text evidence="2">The sequence shown here is derived from an EMBL/GenBank/DDBJ whole genome shotgun (WGS) entry which is preliminary data.</text>
</comment>
<feature type="region of interest" description="Disordered" evidence="1">
    <location>
        <begin position="692"/>
        <end position="711"/>
    </location>
</feature>
<name>A0ABP0PT46_9DINO</name>
<evidence type="ECO:0000256" key="1">
    <source>
        <dbReference type="SAM" id="MobiDB-lite"/>
    </source>
</evidence>
<proteinExistence type="predicted"/>
<protein>
    <submittedName>
        <fullName evidence="2">Uncharacterized protein</fullName>
    </submittedName>
</protein>